<keyword evidence="3" id="KW-1185">Reference proteome</keyword>
<comment type="caution">
    <text evidence="2">The sequence shown here is derived from an EMBL/GenBank/DDBJ whole genome shotgun (WGS) entry which is preliminary data.</text>
</comment>
<dbReference type="Proteomes" id="UP000807342">
    <property type="component" value="Unassembled WGS sequence"/>
</dbReference>
<protein>
    <submittedName>
        <fullName evidence="2">Uncharacterized protein</fullName>
    </submittedName>
</protein>
<evidence type="ECO:0000256" key="1">
    <source>
        <dbReference type="SAM" id="MobiDB-lite"/>
    </source>
</evidence>
<feature type="compositionally biased region" description="Basic and acidic residues" evidence="1">
    <location>
        <begin position="40"/>
        <end position="49"/>
    </location>
</feature>
<proteinExistence type="predicted"/>
<dbReference type="AlphaFoldDB" id="A0A9P6BZJ2"/>
<sequence>MYPFTLSIPLIITHQTRRHSPLRLPPYLDAPSNAPSRIPLDSDRGDQETRYGATRPYSSSTSPPGALGIRSPVPFLPNVTDGVLT</sequence>
<dbReference type="EMBL" id="MU151469">
    <property type="protein sequence ID" value="KAF9443483.1"/>
    <property type="molecule type" value="Genomic_DNA"/>
</dbReference>
<feature type="region of interest" description="Disordered" evidence="1">
    <location>
        <begin position="21"/>
        <end position="73"/>
    </location>
</feature>
<reference evidence="2" key="1">
    <citation type="submission" date="2020-11" db="EMBL/GenBank/DDBJ databases">
        <authorList>
            <consortium name="DOE Joint Genome Institute"/>
            <person name="Ahrendt S."/>
            <person name="Riley R."/>
            <person name="Andreopoulos W."/>
            <person name="Labutti K."/>
            <person name="Pangilinan J."/>
            <person name="Ruiz-Duenas F.J."/>
            <person name="Barrasa J.M."/>
            <person name="Sanchez-Garcia M."/>
            <person name="Camarero S."/>
            <person name="Miyauchi S."/>
            <person name="Serrano A."/>
            <person name="Linde D."/>
            <person name="Babiker R."/>
            <person name="Drula E."/>
            <person name="Ayuso-Fernandez I."/>
            <person name="Pacheco R."/>
            <person name="Padilla G."/>
            <person name="Ferreira P."/>
            <person name="Barriuso J."/>
            <person name="Kellner H."/>
            <person name="Castanera R."/>
            <person name="Alfaro M."/>
            <person name="Ramirez L."/>
            <person name="Pisabarro A.G."/>
            <person name="Kuo A."/>
            <person name="Tritt A."/>
            <person name="Lipzen A."/>
            <person name="He G."/>
            <person name="Yan M."/>
            <person name="Ng V."/>
            <person name="Cullen D."/>
            <person name="Martin F."/>
            <person name="Rosso M.-N."/>
            <person name="Henrissat B."/>
            <person name="Hibbett D."/>
            <person name="Martinez A.T."/>
            <person name="Grigoriev I.V."/>
        </authorList>
    </citation>
    <scope>NUCLEOTIDE SEQUENCE</scope>
    <source>
        <strain evidence="2">MF-IS2</strain>
    </source>
</reference>
<evidence type="ECO:0000313" key="2">
    <source>
        <dbReference type="EMBL" id="KAF9443483.1"/>
    </source>
</evidence>
<evidence type="ECO:0000313" key="3">
    <source>
        <dbReference type="Proteomes" id="UP000807342"/>
    </source>
</evidence>
<organism evidence="2 3">
    <name type="scientific">Macrolepiota fuliginosa MF-IS2</name>
    <dbReference type="NCBI Taxonomy" id="1400762"/>
    <lineage>
        <taxon>Eukaryota</taxon>
        <taxon>Fungi</taxon>
        <taxon>Dikarya</taxon>
        <taxon>Basidiomycota</taxon>
        <taxon>Agaricomycotina</taxon>
        <taxon>Agaricomycetes</taxon>
        <taxon>Agaricomycetidae</taxon>
        <taxon>Agaricales</taxon>
        <taxon>Agaricineae</taxon>
        <taxon>Agaricaceae</taxon>
        <taxon>Macrolepiota</taxon>
    </lineage>
</organism>
<gene>
    <name evidence="2" type="ORF">P691DRAFT_808869</name>
</gene>
<accession>A0A9P6BZJ2</accession>
<name>A0A9P6BZJ2_9AGAR</name>